<organism evidence="1 2">
    <name type="scientific">Cichorium intybus</name>
    <name type="common">Chicory</name>
    <dbReference type="NCBI Taxonomy" id="13427"/>
    <lineage>
        <taxon>Eukaryota</taxon>
        <taxon>Viridiplantae</taxon>
        <taxon>Streptophyta</taxon>
        <taxon>Embryophyta</taxon>
        <taxon>Tracheophyta</taxon>
        <taxon>Spermatophyta</taxon>
        <taxon>Magnoliopsida</taxon>
        <taxon>eudicotyledons</taxon>
        <taxon>Gunneridae</taxon>
        <taxon>Pentapetalae</taxon>
        <taxon>asterids</taxon>
        <taxon>campanulids</taxon>
        <taxon>Asterales</taxon>
        <taxon>Asteraceae</taxon>
        <taxon>Cichorioideae</taxon>
        <taxon>Cichorieae</taxon>
        <taxon>Cichoriinae</taxon>
        <taxon>Cichorium</taxon>
    </lineage>
</organism>
<dbReference type="EMBL" id="CM042011">
    <property type="protein sequence ID" value="KAI3767044.1"/>
    <property type="molecule type" value="Genomic_DNA"/>
</dbReference>
<evidence type="ECO:0000313" key="2">
    <source>
        <dbReference type="Proteomes" id="UP001055811"/>
    </source>
</evidence>
<evidence type="ECO:0000313" key="1">
    <source>
        <dbReference type="EMBL" id="KAI3767044.1"/>
    </source>
</evidence>
<gene>
    <name evidence="1" type="ORF">L2E82_17125</name>
</gene>
<reference evidence="2" key="1">
    <citation type="journal article" date="2022" name="Mol. Ecol. Resour.">
        <title>The genomes of chicory, endive, great burdock and yacon provide insights into Asteraceae palaeo-polyploidization history and plant inulin production.</title>
        <authorList>
            <person name="Fan W."/>
            <person name="Wang S."/>
            <person name="Wang H."/>
            <person name="Wang A."/>
            <person name="Jiang F."/>
            <person name="Liu H."/>
            <person name="Zhao H."/>
            <person name="Xu D."/>
            <person name="Zhang Y."/>
        </authorList>
    </citation>
    <scope>NUCLEOTIDE SEQUENCE [LARGE SCALE GENOMIC DNA]</scope>
    <source>
        <strain evidence="2">cv. Punajuju</strain>
    </source>
</reference>
<reference evidence="1 2" key="2">
    <citation type="journal article" date="2022" name="Mol. Ecol. Resour.">
        <title>The genomes of chicory, endive, great burdock and yacon provide insights into Asteraceae paleo-polyploidization history and plant inulin production.</title>
        <authorList>
            <person name="Fan W."/>
            <person name="Wang S."/>
            <person name="Wang H."/>
            <person name="Wang A."/>
            <person name="Jiang F."/>
            <person name="Liu H."/>
            <person name="Zhao H."/>
            <person name="Xu D."/>
            <person name="Zhang Y."/>
        </authorList>
    </citation>
    <scope>NUCLEOTIDE SEQUENCE [LARGE SCALE GENOMIC DNA]</scope>
    <source>
        <strain evidence="2">cv. Punajuju</strain>
        <tissue evidence="1">Leaves</tissue>
    </source>
</reference>
<sequence>MNRQSEYRWTEVRRKKSIRKSNNGEITTFFVSKLPTVVNREKIRTKFARYGRVTNVYLANKKDSGGNNFAFIMFSNVRNAKELEKYLNGISFLGTLSSKKVNTCDGVGEGHNQQVNPDGINHPQVTGAAGTTGKGTPCLVEENEHIVVGEDEQSPNRQDITNVNNNWNPKFENVPVDMQADPGKKETNIGLEVNLVSLGCFGPFPSIAHQDTMSGGPNNKGPNNRRSKRRRVDSGGGAALQFPTPVIPLILD</sequence>
<protein>
    <submittedName>
        <fullName evidence="1">Uncharacterized protein</fullName>
    </submittedName>
</protein>
<dbReference type="Proteomes" id="UP001055811">
    <property type="component" value="Linkage Group LG03"/>
</dbReference>
<name>A0ACB9F7F9_CICIN</name>
<keyword evidence="2" id="KW-1185">Reference proteome</keyword>
<accession>A0ACB9F7F9</accession>
<proteinExistence type="predicted"/>
<comment type="caution">
    <text evidence="1">The sequence shown here is derived from an EMBL/GenBank/DDBJ whole genome shotgun (WGS) entry which is preliminary data.</text>
</comment>